<feature type="transmembrane region" description="Helical" evidence="1">
    <location>
        <begin position="103"/>
        <end position="124"/>
    </location>
</feature>
<feature type="transmembrane region" description="Helical" evidence="1">
    <location>
        <begin position="41"/>
        <end position="62"/>
    </location>
</feature>
<gene>
    <name evidence="2" type="ORF">COX05_05070</name>
</gene>
<feature type="transmembrane region" description="Helical" evidence="1">
    <location>
        <begin position="12"/>
        <end position="34"/>
    </location>
</feature>
<dbReference type="AlphaFoldDB" id="A0A2H0BGF3"/>
<feature type="transmembrane region" description="Helical" evidence="1">
    <location>
        <begin position="201"/>
        <end position="225"/>
    </location>
</feature>
<evidence type="ECO:0000313" key="2">
    <source>
        <dbReference type="EMBL" id="PIP56068.1"/>
    </source>
</evidence>
<feature type="transmembrane region" description="Helical" evidence="1">
    <location>
        <begin position="147"/>
        <end position="165"/>
    </location>
</feature>
<feature type="transmembrane region" description="Helical" evidence="1">
    <location>
        <begin position="177"/>
        <end position="195"/>
    </location>
</feature>
<reference evidence="2 3" key="1">
    <citation type="submission" date="2017-09" db="EMBL/GenBank/DDBJ databases">
        <title>Depth-based differentiation of microbial function through sediment-hosted aquifers and enrichment of novel symbionts in the deep terrestrial subsurface.</title>
        <authorList>
            <person name="Probst A.J."/>
            <person name="Ladd B."/>
            <person name="Jarett J.K."/>
            <person name="Geller-Mcgrath D.E."/>
            <person name="Sieber C.M."/>
            <person name="Emerson J.B."/>
            <person name="Anantharaman K."/>
            <person name="Thomas B.C."/>
            <person name="Malmstrom R."/>
            <person name="Stieglmeier M."/>
            <person name="Klingl A."/>
            <person name="Woyke T."/>
            <person name="Ryan C.M."/>
            <person name="Banfield J.F."/>
        </authorList>
    </citation>
    <scope>NUCLEOTIDE SEQUENCE [LARGE SCALE GENOMIC DNA]</scope>
    <source>
        <strain evidence="2">CG22_combo_CG10-13_8_21_14_all_39_12</strain>
    </source>
</reference>
<dbReference type="Proteomes" id="UP000228495">
    <property type="component" value="Unassembled WGS sequence"/>
</dbReference>
<evidence type="ECO:0000313" key="3">
    <source>
        <dbReference type="Proteomes" id="UP000228495"/>
    </source>
</evidence>
<organism evidence="2 3">
    <name type="scientific">candidate division WWE3 bacterium CG22_combo_CG10-13_8_21_14_all_39_12</name>
    <dbReference type="NCBI Taxonomy" id="1975094"/>
    <lineage>
        <taxon>Bacteria</taxon>
        <taxon>Katanobacteria</taxon>
    </lineage>
</organism>
<keyword evidence="1" id="KW-1133">Transmembrane helix</keyword>
<name>A0A2H0BGF3_UNCKA</name>
<proteinExistence type="predicted"/>
<sequence length="233" mass="26034">MDIRINPHFQDLTLLWIQNIEYALVSIILFYSYVKNKNKVALLLSMGAFTGTIGYVIVGYVYQTYPADLGLQALASNILAQVWFYASFTFIILGVISVKFPNISLYIGIPIFIYGLLAIAPYVVNFSPFEILQDGSIDFHRTFIDDFSQFMFGIVGAYGFSSIFFNTYKKLTDKIPAIFFGLGFFGIMCLPAISASTSGTIAYYLQYGVIAGGLFHLIGIFLSAIRKPLLKEI</sequence>
<dbReference type="EMBL" id="PCSU01000091">
    <property type="protein sequence ID" value="PIP56068.1"/>
    <property type="molecule type" value="Genomic_DNA"/>
</dbReference>
<protein>
    <submittedName>
        <fullName evidence="2">Uncharacterized protein</fullName>
    </submittedName>
</protein>
<accession>A0A2H0BGF3</accession>
<keyword evidence="1" id="KW-0472">Membrane</keyword>
<evidence type="ECO:0000256" key="1">
    <source>
        <dbReference type="SAM" id="Phobius"/>
    </source>
</evidence>
<comment type="caution">
    <text evidence="2">The sequence shown here is derived from an EMBL/GenBank/DDBJ whole genome shotgun (WGS) entry which is preliminary data.</text>
</comment>
<keyword evidence="1" id="KW-0812">Transmembrane</keyword>
<feature type="transmembrane region" description="Helical" evidence="1">
    <location>
        <begin position="74"/>
        <end position="96"/>
    </location>
</feature>